<dbReference type="Proteomes" id="UP000317484">
    <property type="component" value="Unassembled WGS sequence"/>
</dbReference>
<dbReference type="RefSeq" id="WP_142458634.1">
    <property type="nucleotide sequence ID" value="NZ_FXTJ01000004.1"/>
</dbReference>
<evidence type="ECO:0000313" key="6">
    <source>
        <dbReference type="Proteomes" id="UP000317484"/>
    </source>
</evidence>
<dbReference type="InterPro" id="IPR036188">
    <property type="entry name" value="FAD/NAD-bd_sf"/>
</dbReference>
<evidence type="ECO:0000256" key="3">
    <source>
        <dbReference type="ARBA" id="ARBA00040298"/>
    </source>
</evidence>
<organism evidence="5 6">
    <name type="scientific">Geodermatophilus aquaeductus</name>
    <dbReference type="NCBI Taxonomy" id="1564161"/>
    <lineage>
        <taxon>Bacteria</taxon>
        <taxon>Bacillati</taxon>
        <taxon>Actinomycetota</taxon>
        <taxon>Actinomycetes</taxon>
        <taxon>Geodermatophilales</taxon>
        <taxon>Geodermatophilaceae</taxon>
        <taxon>Geodermatophilus</taxon>
    </lineage>
</organism>
<comment type="function">
    <text evidence="1">Probable oxidoreductase that may play a role as regulator of mitochondrial function.</text>
</comment>
<sequence length="548" mass="58756">MRRRFDAVVVGAGINGMVAAAELALAGWSVAVIERNQRIGGFIATEERTKPGYRHDTYSSWHTQFVASRAHAALGEDLRRHGLEYSNTDQELCATVSYDGEVTLAYRSLRQTAALVGSPEDGRTYRRCIERMTRDAADLSALTAGDLKSLAAARAALSLLRSNGLAGCERLLRDLVTSGRSWCRREFDGPDVDRLWVPWLLQAGLSPDHASGGVRLPAIAASLHEDGVPVVVGGAARLVEAFEGLLGSLAVETITGVTVERVVLRDGRAAGVVTSGGEVVDAEVAVLASVTPSALYCELLPPEVVGEQLAREARRFRHGRAAMQLHVALRAPLRWDDSRLDTTPVVHLSDGSSSTGIACAQAEAGLLPDRPTVVVGQQHVLDSTRVPPGGGALWIQLPEVPFVPLGDARGELDVSGGWTADLTYACAYRALDCLSRHVHGLRRAVLRVDAISPPSLWDHNVNAVRGDPYGGDPQLDQSFGWRPLPGSGHRTAVRNLWHIGASTRPGAGLSGASGHLVAQRLIGTTCVQPRARDAVSRWTKHHGRSFLR</sequence>
<evidence type="ECO:0000256" key="1">
    <source>
        <dbReference type="ARBA" id="ARBA00037217"/>
    </source>
</evidence>
<dbReference type="Pfam" id="PF01593">
    <property type="entry name" value="Amino_oxidase"/>
    <property type="match status" value="1"/>
</dbReference>
<evidence type="ECO:0000259" key="4">
    <source>
        <dbReference type="Pfam" id="PF01593"/>
    </source>
</evidence>
<dbReference type="PANTHER" id="PTHR10668:SF105">
    <property type="entry name" value="DEHYDROGENASE-RELATED"/>
    <property type="match status" value="1"/>
</dbReference>
<name>A0A521DXL0_9ACTN</name>
<comment type="subunit">
    <text evidence="2">Interacts with COX5B; this interaction may contribute to localize PYROXD2 to the inner face of the inner mitochondrial membrane.</text>
</comment>
<accession>A0A521DXL0</accession>
<dbReference type="Gene3D" id="3.50.50.60">
    <property type="entry name" value="FAD/NAD(P)-binding domain"/>
    <property type="match status" value="2"/>
</dbReference>
<keyword evidence="6" id="KW-1185">Reference proteome</keyword>
<evidence type="ECO:0000256" key="2">
    <source>
        <dbReference type="ARBA" id="ARBA00038825"/>
    </source>
</evidence>
<dbReference type="GO" id="GO:0016491">
    <property type="term" value="F:oxidoreductase activity"/>
    <property type="evidence" value="ECO:0007669"/>
    <property type="project" value="InterPro"/>
</dbReference>
<protein>
    <recommendedName>
        <fullName evidence="3">Pyridine nucleotide-disulfide oxidoreductase domain-containing protein 2</fullName>
    </recommendedName>
</protein>
<dbReference type="AlphaFoldDB" id="A0A521DXL0"/>
<dbReference type="InterPro" id="IPR002937">
    <property type="entry name" value="Amino_oxidase"/>
</dbReference>
<gene>
    <name evidence="5" type="ORF">SAMN06273567_1047</name>
</gene>
<dbReference type="EMBL" id="FXTJ01000004">
    <property type="protein sequence ID" value="SMO76463.1"/>
    <property type="molecule type" value="Genomic_DNA"/>
</dbReference>
<dbReference type="SUPFAM" id="SSF51905">
    <property type="entry name" value="FAD/NAD(P)-binding domain"/>
    <property type="match status" value="1"/>
</dbReference>
<dbReference type="PANTHER" id="PTHR10668">
    <property type="entry name" value="PHYTOENE DEHYDROGENASE"/>
    <property type="match status" value="1"/>
</dbReference>
<evidence type="ECO:0000313" key="5">
    <source>
        <dbReference type="EMBL" id="SMO76463.1"/>
    </source>
</evidence>
<feature type="domain" description="Amine oxidase" evidence="4">
    <location>
        <begin position="16"/>
        <end position="350"/>
    </location>
</feature>
<proteinExistence type="predicted"/>
<reference evidence="5 6" key="1">
    <citation type="submission" date="2017-05" db="EMBL/GenBank/DDBJ databases">
        <authorList>
            <person name="Varghese N."/>
            <person name="Submissions S."/>
        </authorList>
    </citation>
    <scope>NUCLEOTIDE SEQUENCE [LARGE SCALE GENOMIC DNA]</scope>
    <source>
        <strain evidence="5 6">DSM 46834</strain>
    </source>
</reference>